<keyword evidence="2" id="KW-1185">Reference proteome</keyword>
<organism evidence="1 2">
    <name type="scientific">Lindgomyces ingoldianus</name>
    <dbReference type="NCBI Taxonomy" id="673940"/>
    <lineage>
        <taxon>Eukaryota</taxon>
        <taxon>Fungi</taxon>
        <taxon>Dikarya</taxon>
        <taxon>Ascomycota</taxon>
        <taxon>Pezizomycotina</taxon>
        <taxon>Dothideomycetes</taxon>
        <taxon>Pleosporomycetidae</taxon>
        <taxon>Pleosporales</taxon>
        <taxon>Lindgomycetaceae</taxon>
        <taxon>Lindgomyces</taxon>
    </lineage>
</organism>
<protein>
    <submittedName>
        <fullName evidence="1">Uncharacterized protein</fullName>
    </submittedName>
</protein>
<gene>
    <name evidence="1" type="ORF">BDR25DRAFT_351913</name>
</gene>
<dbReference type="Proteomes" id="UP000799755">
    <property type="component" value="Unassembled WGS sequence"/>
</dbReference>
<evidence type="ECO:0000313" key="1">
    <source>
        <dbReference type="EMBL" id="KAF2474371.1"/>
    </source>
</evidence>
<comment type="caution">
    <text evidence="1">The sequence shown here is derived from an EMBL/GenBank/DDBJ whole genome shotgun (WGS) entry which is preliminary data.</text>
</comment>
<accession>A0ACB6R5E0</accession>
<dbReference type="EMBL" id="MU003498">
    <property type="protein sequence ID" value="KAF2474371.1"/>
    <property type="molecule type" value="Genomic_DNA"/>
</dbReference>
<proteinExistence type="predicted"/>
<name>A0ACB6R5E0_9PLEO</name>
<sequence length="182" mass="20090">MLDGSLPQINGQTYAARTCLASPTSHSETLTGALAYPSPTEMEYKRRQAGSPGIVYLVVTEVGNLEVGVMTVWLGKQAVTTPLMDELTNEQKSLEPHKQQHDKGRRVSSQRAIGDVAFARDGRRVANDVRFQKKIYGGLVLYIKAKLSFQMLHGCEESHPLKELANSKSCMAFSILLLKRSP</sequence>
<evidence type="ECO:0000313" key="2">
    <source>
        <dbReference type="Proteomes" id="UP000799755"/>
    </source>
</evidence>
<reference evidence="1" key="1">
    <citation type="journal article" date="2020" name="Stud. Mycol.">
        <title>101 Dothideomycetes genomes: a test case for predicting lifestyles and emergence of pathogens.</title>
        <authorList>
            <person name="Haridas S."/>
            <person name="Albert R."/>
            <person name="Binder M."/>
            <person name="Bloem J."/>
            <person name="Labutti K."/>
            <person name="Salamov A."/>
            <person name="Andreopoulos B."/>
            <person name="Baker S."/>
            <person name="Barry K."/>
            <person name="Bills G."/>
            <person name="Bluhm B."/>
            <person name="Cannon C."/>
            <person name="Castanera R."/>
            <person name="Culley D."/>
            <person name="Daum C."/>
            <person name="Ezra D."/>
            <person name="Gonzalez J."/>
            <person name="Henrissat B."/>
            <person name="Kuo A."/>
            <person name="Liang C."/>
            <person name="Lipzen A."/>
            <person name="Lutzoni F."/>
            <person name="Magnuson J."/>
            <person name="Mondo S."/>
            <person name="Nolan M."/>
            <person name="Ohm R."/>
            <person name="Pangilinan J."/>
            <person name="Park H.-J."/>
            <person name="Ramirez L."/>
            <person name="Alfaro M."/>
            <person name="Sun H."/>
            <person name="Tritt A."/>
            <person name="Yoshinaga Y."/>
            <person name="Zwiers L.-H."/>
            <person name="Turgeon B."/>
            <person name="Goodwin S."/>
            <person name="Spatafora J."/>
            <person name="Crous P."/>
            <person name="Grigoriev I."/>
        </authorList>
    </citation>
    <scope>NUCLEOTIDE SEQUENCE</scope>
    <source>
        <strain evidence="1">ATCC 200398</strain>
    </source>
</reference>